<dbReference type="Proteomes" id="UP000289859">
    <property type="component" value="Unassembled WGS sequence"/>
</dbReference>
<accession>A0A4Q0PJ54</accession>
<dbReference type="PANTHER" id="PTHR47396:SF1">
    <property type="entry name" value="ATP-DEPENDENT HELICASE IRC3-RELATED"/>
    <property type="match status" value="1"/>
</dbReference>
<dbReference type="GO" id="GO:0005524">
    <property type="term" value="F:ATP binding"/>
    <property type="evidence" value="ECO:0007669"/>
    <property type="project" value="InterPro"/>
</dbReference>
<organism evidence="3 4">
    <name type="scientific">Leeuwenhoekiella polynyae</name>
    <dbReference type="NCBI Taxonomy" id="1550906"/>
    <lineage>
        <taxon>Bacteria</taxon>
        <taxon>Pseudomonadati</taxon>
        <taxon>Bacteroidota</taxon>
        <taxon>Flavobacteriia</taxon>
        <taxon>Flavobacteriales</taxon>
        <taxon>Flavobacteriaceae</taxon>
        <taxon>Leeuwenhoekiella</taxon>
    </lineage>
</organism>
<reference evidence="3 4" key="1">
    <citation type="submission" date="2018-07" db="EMBL/GenBank/DDBJ databases">
        <title>Leeuwenhoekiella genomics.</title>
        <authorList>
            <person name="Tahon G."/>
            <person name="Willems A."/>
        </authorList>
    </citation>
    <scope>NUCLEOTIDE SEQUENCE [LARGE SCALE GENOMIC DNA]</scope>
    <source>
        <strain evidence="3 4">LMG 29608</strain>
    </source>
</reference>
<keyword evidence="1" id="KW-0812">Transmembrane</keyword>
<feature type="transmembrane region" description="Helical" evidence="1">
    <location>
        <begin position="517"/>
        <end position="534"/>
    </location>
</feature>
<protein>
    <submittedName>
        <fullName evidence="3">Type III restriction/modification enzyme restriction subunit</fullName>
    </submittedName>
</protein>
<dbReference type="InterPro" id="IPR014001">
    <property type="entry name" value="Helicase_ATP-bd"/>
</dbReference>
<dbReference type="GO" id="GO:0016787">
    <property type="term" value="F:hydrolase activity"/>
    <property type="evidence" value="ECO:0007669"/>
    <property type="project" value="InterPro"/>
</dbReference>
<dbReference type="InterPro" id="IPR006935">
    <property type="entry name" value="Helicase/UvrB_N"/>
</dbReference>
<name>A0A4Q0PJ54_9FLAO</name>
<evidence type="ECO:0000256" key="1">
    <source>
        <dbReference type="SAM" id="Phobius"/>
    </source>
</evidence>
<feature type="domain" description="Helicase ATP-binding" evidence="2">
    <location>
        <begin position="30"/>
        <end position="191"/>
    </location>
</feature>
<dbReference type="InterPro" id="IPR027417">
    <property type="entry name" value="P-loop_NTPase"/>
</dbReference>
<dbReference type="CDD" id="cd18785">
    <property type="entry name" value="SF2_C"/>
    <property type="match status" value="1"/>
</dbReference>
<dbReference type="SUPFAM" id="SSF52540">
    <property type="entry name" value="P-loop containing nucleoside triphosphate hydrolases"/>
    <property type="match status" value="1"/>
</dbReference>
<evidence type="ECO:0000313" key="3">
    <source>
        <dbReference type="EMBL" id="RXG26351.1"/>
    </source>
</evidence>
<dbReference type="AlphaFoldDB" id="A0A4Q0PJ54"/>
<gene>
    <name evidence="3" type="ORF">DSM02_346</name>
</gene>
<dbReference type="RefSeq" id="WP_240673956.1">
    <property type="nucleotide sequence ID" value="NZ_JBHUOO010000003.1"/>
</dbReference>
<dbReference type="InterPro" id="IPR050742">
    <property type="entry name" value="Helicase_Restrict-Modif_Enz"/>
</dbReference>
<keyword evidence="4" id="KW-1185">Reference proteome</keyword>
<sequence>MSLKSDFAITRHLNFIFPWRSYQAKFLKEFDTHINDGHLHVIAPPGSGKTVLGLEMIRRINRRTLVLCPTLTIRNQWNDRLQNCFLKDRDAVSCSYNLKEPATLTFSTYQSLHAFFKNEMNASSEALINFFKEQDLTHIVLDEAHHLKNEWWVPLFELKKLENGIYTSLTATPPYDSSPRELRNYFDLCGPVDVEITVPELVKENNLCPHQDYIHFSKPSKERIKYIQEYREQLHHFVTALTLDEAFIKIVKDHSFYAKTNEVLPDIYENPERYSAILIFLNASGILIPKEKLEVLGLDEKEQVHIPNFSYEWVEILLQHYLIDHREHYLEEEPVLIAIEKKLRQVGGLDQKRVNLIGEQRLYKSLSQSTTKLNSILEITKTESESLGSSLRAVILSDYIRKEFLELKKSQLSDLNKLGVIPIFQHLRYSEIAEQDLAVLTGSLIILHSSVIEVLRQRTADGDLTWEQLPDSPYLIIKPNSVSKTKLIGIITSLFEDGFIKILIGTKSLLGEGWDCPAINTLILASFVGSFVMSNQMRGRAIRVSPKSPDKIASIWHLACLDPTATNGGADYELLQRRFEAFCGVTLTGKPVIENGSERLDLDVNADQLPELNEHMVQVAKNRKNVKQRWDEAIESGSIMVNELKLNFDDNKPFAVKRKVAYNSTLKFALAEIVLILTVVLPELFLSYLRLLIAKGIIHFIVALAAAMAVTLVPKLYRATKLYLYYGRIDKEIEAIAKVVFDTMVRLKHINTAPDQIKLVIEEPKAGILNCFLKGATEKEEKLFVKYLQEVLAPVNNPRYIINQTDWLREKLGFSSCFTIPEIFAQRKKEASVFHEFWKQYLGTSELIFTRNLKGRKLLLKARFNELKKDTHVKTKQATIWK</sequence>
<evidence type="ECO:0000259" key="2">
    <source>
        <dbReference type="PROSITE" id="PS51192"/>
    </source>
</evidence>
<proteinExistence type="predicted"/>
<dbReference type="GO" id="GO:0005829">
    <property type="term" value="C:cytosol"/>
    <property type="evidence" value="ECO:0007669"/>
    <property type="project" value="TreeGrafter"/>
</dbReference>
<keyword evidence="1" id="KW-0472">Membrane</keyword>
<dbReference type="PANTHER" id="PTHR47396">
    <property type="entry name" value="TYPE I RESTRICTION ENZYME ECOKI R PROTEIN"/>
    <property type="match status" value="1"/>
</dbReference>
<evidence type="ECO:0000313" key="4">
    <source>
        <dbReference type="Proteomes" id="UP000289859"/>
    </source>
</evidence>
<dbReference type="Gene3D" id="3.40.50.300">
    <property type="entry name" value="P-loop containing nucleotide triphosphate hydrolases"/>
    <property type="match status" value="2"/>
</dbReference>
<feature type="transmembrane region" description="Helical" evidence="1">
    <location>
        <begin position="697"/>
        <end position="717"/>
    </location>
</feature>
<dbReference type="Pfam" id="PF04851">
    <property type="entry name" value="ResIII"/>
    <property type="match status" value="1"/>
</dbReference>
<feature type="transmembrane region" description="Helical" evidence="1">
    <location>
        <begin position="668"/>
        <end position="691"/>
    </location>
</feature>
<dbReference type="EMBL" id="QOVK01000001">
    <property type="protein sequence ID" value="RXG26351.1"/>
    <property type="molecule type" value="Genomic_DNA"/>
</dbReference>
<dbReference type="PROSITE" id="PS51192">
    <property type="entry name" value="HELICASE_ATP_BIND_1"/>
    <property type="match status" value="1"/>
</dbReference>
<dbReference type="SMART" id="SM00487">
    <property type="entry name" value="DEXDc"/>
    <property type="match status" value="1"/>
</dbReference>
<keyword evidence="1" id="KW-1133">Transmembrane helix</keyword>
<dbReference type="GO" id="GO:0003677">
    <property type="term" value="F:DNA binding"/>
    <property type="evidence" value="ECO:0007669"/>
    <property type="project" value="InterPro"/>
</dbReference>
<comment type="caution">
    <text evidence="3">The sequence shown here is derived from an EMBL/GenBank/DDBJ whole genome shotgun (WGS) entry which is preliminary data.</text>
</comment>